<evidence type="ECO:0000256" key="4">
    <source>
        <dbReference type="ARBA" id="ARBA00004931"/>
    </source>
</evidence>
<dbReference type="GO" id="GO:0008652">
    <property type="term" value="P:amino acid biosynthetic process"/>
    <property type="evidence" value="ECO:0007669"/>
    <property type="project" value="UniProtKB-ARBA"/>
</dbReference>
<dbReference type="GO" id="GO:0004084">
    <property type="term" value="F:branched-chain-amino-acid transaminase activity"/>
    <property type="evidence" value="ECO:0007669"/>
    <property type="project" value="UniProtKB-EC"/>
</dbReference>
<dbReference type="PANTHER" id="PTHR42743:SF11">
    <property type="entry name" value="AMINODEOXYCHORISMATE LYASE"/>
    <property type="match status" value="1"/>
</dbReference>
<comment type="catalytic activity">
    <reaction evidence="15">
        <text>4-amino-4-deoxychorismate = 4-aminobenzoate + pyruvate + H(+)</text>
        <dbReference type="Rhea" id="RHEA:16201"/>
        <dbReference type="ChEBI" id="CHEBI:15361"/>
        <dbReference type="ChEBI" id="CHEBI:15378"/>
        <dbReference type="ChEBI" id="CHEBI:17836"/>
        <dbReference type="ChEBI" id="CHEBI:58406"/>
        <dbReference type="EC" id="4.1.3.38"/>
    </reaction>
</comment>
<comment type="similarity">
    <text evidence="6 19">Belongs to the class-IV pyridoxal-phosphate-dependent aminotransferase family.</text>
</comment>
<comment type="function">
    <text evidence="2">Acts on leucine, isoleucine and valine.</text>
</comment>
<comment type="catalytic activity">
    <reaction evidence="13">
        <text>L-isoleucine + 2-oxoglutarate = (S)-3-methyl-2-oxopentanoate + L-glutamate</text>
        <dbReference type="Rhea" id="RHEA:24801"/>
        <dbReference type="ChEBI" id="CHEBI:16810"/>
        <dbReference type="ChEBI" id="CHEBI:29985"/>
        <dbReference type="ChEBI" id="CHEBI:35146"/>
        <dbReference type="ChEBI" id="CHEBI:58045"/>
        <dbReference type="EC" id="2.6.1.42"/>
    </reaction>
</comment>
<comment type="function">
    <text evidence="16">Involved in the biosynthesis of p-aminobenzoate (PABA), a precursor of tetrahydrofolate. Converts 4-amino-4-deoxychorismate into 4-aminobenzoate (PABA) and pyruvate.</text>
</comment>
<dbReference type="Gene3D" id="3.20.10.10">
    <property type="entry name" value="D-amino Acid Aminotransferase, subunit A, domain 2"/>
    <property type="match status" value="1"/>
</dbReference>
<keyword evidence="8 20" id="KW-0663">Pyridoxal phosphate</keyword>
<reference evidence="21 22" key="1">
    <citation type="journal article" date="2018" name="Nat. Biotechnol.">
        <title>A standardized bacterial taxonomy based on genome phylogeny substantially revises the tree of life.</title>
        <authorList>
            <person name="Parks D.H."/>
            <person name="Chuvochina M."/>
            <person name="Waite D.W."/>
            <person name="Rinke C."/>
            <person name="Skarshewski A."/>
            <person name="Chaumeil P.A."/>
            <person name="Hugenholtz P."/>
        </authorList>
    </citation>
    <scope>NUCLEOTIDE SEQUENCE [LARGE SCALE GENOMIC DNA]</scope>
    <source>
        <strain evidence="21">UBA9158</strain>
    </source>
</reference>
<keyword evidence="21" id="KW-0808">Transferase</keyword>
<keyword evidence="21" id="KW-0032">Aminotransferase</keyword>
<comment type="pathway">
    <text evidence="3">Amino-acid biosynthesis; L-isoleucine biosynthesis; L-isoleucine from 2-oxobutanoate: step 4/4.</text>
</comment>
<evidence type="ECO:0000256" key="5">
    <source>
        <dbReference type="ARBA" id="ARBA00005072"/>
    </source>
</evidence>
<evidence type="ECO:0000256" key="16">
    <source>
        <dbReference type="ARBA" id="ARBA00054027"/>
    </source>
</evidence>
<evidence type="ECO:0000256" key="20">
    <source>
        <dbReference type="RuleBase" id="RU004516"/>
    </source>
</evidence>
<evidence type="ECO:0000256" key="12">
    <source>
        <dbReference type="ARBA" id="ARBA00048212"/>
    </source>
</evidence>
<dbReference type="Proteomes" id="UP000259273">
    <property type="component" value="Unassembled WGS sequence"/>
</dbReference>
<evidence type="ECO:0000256" key="10">
    <source>
        <dbReference type="ARBA" id="ARBA00035633"/>
    </source>
</evidence>
<dbReference type="SUPFAM" id="SSF56752">
    <property type="entry name" value="D-aminoacid aminotransferase-like PLP-dependent enzymes"/>
    <property type="match status" value="1"/>
</dbReference>
<evidence type="ECO:0000256" key="9">
    <source>
        <dbReference type="ARBA" id="ARBA00022909"/>
    </source>
</evidence>
<evidence type="ECO:0000256" key="8">
    <source>
        <dbReference type="ARBA" id="ARBA00022898"/>
    </source>
</evidence>
<dbReference type="EMBL" id="DMND01000174">
    <property type="protein sequence ID" value="HAN28567.1"/>
    <property type="molecule type" value="Genomic_DNA"/>
</dbReference>
<evidence type="ECO:0000256" key="1">
    <source>
        <dbReference type="ARBA" id="ARBA00001933"/>
    </source>
</evidence>
<dbReference type="InterPro" id="IPR036038">
    <property type="entry name" value="Aminotransferase-like"/>
</dbReference>
<sequence>MSIVYLNGSYMPMDEARISPMDRGFLFGDGIYEVVPSYAGKLVGFGPHMQRMQQGLDAIELKVQLDEAEWRTIAQELLERNGGGNLGLYFHISRGADLRRNHAYPENIAATRYAFVFDIAPPPAPDKAAARCFHVSTTEDLRWRRCNIKSTALLGNVMHYQHGHSRGHGETLLYNEAGELTEAAACNVFIVKDGAVATPPLDHQKLPGITRLMLLDILRKHSSIPVSERIVTMQEVQSADEVWLTSSSKEVAPVLSIDDQPVGDGQVGDVWLAAQTLFARHRYDY</sequence>
<dbReference type="GO" id="GO:0046656">
    <property type="term" value="P:folic acid biosynthetic process"/>
    <property type="evidence" value="ECO:0007669"/>
    <property type="project" value="UniProtKB-KW"/>
</dbReference>
<evidence type="ECO:0000256" key="3">
    <source>
        <dbReference type="ARBA" id="ARBA00004824"/>
    </source>
</evidence>
<dbReference type="AlphaFoldDB" id="A0A3C1KPI7"/>
<evidence type="ECO:0000256" key="15">
    <source>
        <dbReference type="ARBA" id="ARBA00049529"/>
    </source>
</evidence>
<accession>A0A3C1KPI7</accession>
<dbReference type="PANTHER" id="PTHR42743">
    <property type="entry name" value="AMINO-ACID AMINOTRANSFERASE"/>
    <property type="match status" value="1"/>
</dbReference>
<evidence type="ECO:0000256" key="13">
    <source>
        <dbReference type="ARBA" id="ARBA00048798"/>
    </source>
</evidence>
<comment type="catalytic activity">
    <reaction evidence="12">
        <text>L-valine + 2-oxoglutarate = 3-methyl-2-oxobutanoate + L-glutamate</text>
        <dbReference type="Rhea" id="RHEA:24813"/>
        <dbReference type="ChEBI" id="CHEBI:11851"/>
        <dbReference type="ChEBI" id="CHEBI:16810"/>
        <dbReference type="ChEBI" id="CHEBI:29985"/>
        <dbReference type="ChEBI" id="CHEBI:57762"/>
        <dbReference type="EC" id="2.6.1.42"/>
    </reaction>
</comment>
<evidence type="ECO:0000256" key="19">
    <source>
        <dbReference type="RuleBase" id="RU004106"/>
    </source>
</evidence>
<comment type="pathway">
    <text evidence="10">Cofactor biosynthesis; tetrahydrofolate biosynthesis; 4-aminobenzoate from chorismate: step 2/2.</text>
</comment>
<gene>
    <name evidence="21" type="ORF">DCP75_12750</name>
</gene>
<evidence type="ECO:0000256" key="7">
    <source>
        <dbReference type="ARBA" id="ARBA00013053"/>
    </source>
</evidence>
<dbReference type="GO" id="GO:0008696">
    <property type="term" value="F:4-amino-4-deoxychorismate lyase activity"/>
    <property type="evidence" value="ECO:0007669"/>
    <property type="project" value="UniProtKB-EC"/>
</dbReference>
<evidence type="ECO:0000313" key="21">
    <source>
        <dbReference type="EMBL" id="HAN28567.1"/>
    </source>
</evidence>
<dbReference type="EC" id="4.1.3.38" evidence="11"/>
<dbReference type="InterPro" id="IPR043132">
    <property type="entry name" value="BCAT-like_C"/>
</dbReference>
<comment type="pathway">
    <text evidence="4">Amino-acid biosynthesis; L-valine biosynthesis; L-valine from pyruvate: step 4/4.</text>
</comment>
<evidence type="ECO:0000256" key="11">
    <source>
        <dbReference type="ARBA" id="ARBA00035676"/>
    </source>
</evidence>
<dbReference type="EC" id="2.6.1.42" evidence="7"/>
<keyword evidence="9" id="KW-0289">Folate biosynthesis</keyword>
<evidence type="ECO:0000256" key="18">
    <source>
        <dbReference type="ARBA" id="ARBA00080135"/>
    </source>
</evidence>
<dbReference type="FunFam" id="3.20.10.10:FF:000002">
    <property type="entry name" value="D-alanine aminotransferase"/>
    <property type="match status" value="1"/>
</dbReference>
<comment type="caution">
    <text evidence="21">The sequence shown here is derived from an EMBL/GenBank/DDBJ whole genome shotgun (WGS) entry which is preliminary data.</text>
</comment>
<comment type="pathway">
    <text evidence="5">Amino-acid biosynthesis; L-leucine biosynthesis; L-leucine from 3-methyl-2-oxobutanoate: step 4/4.</text>
</comment>
<dbReference type="PROSITE" id="PS00770">
    <property type="entry name" value="AA_TRANSFER_CLASS_4"/>
    <property type="match status" value="1"/>
</dbReference>
<dbReference type="InterPro" id="IPR050571">
    <property type="entry name" value="Class-IV_PLP-Dep_Aminotrnsfr"/>
</dbReference>
<proteinExistence type="inferred from homology"/>
<protein>
    <recommendedName>
        <fullName evidence="17">Aminodeoxychorismate lyase</fullName>
        <ecNumber evidence="7">2.6.1.42</ecNumber>
        <ecNumber evidence="11">4.1.3.38</ecNumber>
    </recommendedName>
    <alternativeName>
        <fullName evidence="18">4-amino-4-deoxychorismate lyase</fullName>
    </alternativeName>
</protein>
<evidence type="ECO:0000256" key="14">
    <source>
        <dbReference type="ARBA" id="ARBA00049229"/>
    </source>
</evidence>
<dbReference type="STRING" id="1121937.GCA_000423125_00425"/>
<comment type="cofactor">
    <cofactor evidence="1 20">
        <name>pyridoxal 5'-phosphate</name>
        <dbReference type="ChEBI" id="CHEBI:597326"/>
    </cofactor>
</comment>
<comment type="catalytic activity">
    <reaction evidence="14">
        <text>L-leucine + 2-oxoglutarate = 4-methyl-2-oxopentanoate + L-glutamate</text>
        <dbReference type="Rhea" id="RHEA:18321"/>
        <dbReference type="ChEBI" id="CHEBI:16810"/>
        <dbReference type="ChEBI" id="CHEBI:17865"/>
        <dbReference type="ChEBI" id="CHEBI:29985"/>
        <dbReference type="ChEBI" id="CHEBI:57427"/>
        <dbReference type="EC" id="2.6.1.42"/>
    </reaction>
</comment>
<organism evidence="21 22">
    <name type="scientific">Haliea salexigens</name>
    <dbReference type="NCBI Taxonomy" id="287487"/>
    <lineage>
        <taxon>Bacteria</taxon>
        <taxon>Pseudomonadati</taxon>
        <taxon>Pseudomonadota</taxon>
        <taxon>Gammaproteobacteria</taxon>
        <taxon>Cellvibrionales</taxon>
        <taxon>Halieaceae</taxon>
        <taxon>Haliea</taxon>
    </lineage>
</organism>
<dbReference type="Gene3D" id="3.30.470.10">
    <property type="match status" value="1"/>
</dbReference>
<evidence type="ECO:0000256" key="2">
    <source>
        <dbReference type="ARBA" id="ARBA00003109"/>
    </source>
</evidence>
<dbReference type="InterPro" id="IPR018300">
    <property type="entry name" value="Aminotrans_IV_CS"/>
</dbReference>
<evidence type="ECO:0000313" key="22">
    <source>
        <dbReference type="Proteomes" id="UP000259273"/>
    </source>
</evidence>
<dbReference type="InterPro" id="IPR001544">
    <property type="entry name" value="Aminotrans_IV"/>
</dbReference>
<name>A0A3C1KPI7_9GAMM</name>
<evidence type="ECO:0000256" key="6">
    <source>
        <dbReference type="ARBA" id="ARBA00009320"/>
    </source>
</evidence>
<dbReference type="Pfam" id="PF01063">
    <property type="entry name" value="Aminotran_4"/>
    <property type="match status" value="1"/>
</dbReference>
<dbReference type="InterPro" id="IPR043131">
    <property type="entry name" value="BCAT-like_N"/>
</dbReference>
<evidence type="ECO:0000256" key="17">
    <source>
        <dbReference type="ARBA" id="ARBA00069174"/>
    </source>
</evidence>